<feature type="transmembrane region" description="Helical" evidence="1">
    <location>
        <begin position="42"/>
        <end position="64"/>
    </location>
</feature>
<feature type="transmembrane region" description="Helical" evidence="1">
    <location>
        <begin position="154"/>
        <end position="174"/>
    </location>
</feature>
<feature type="transmembrane region" description="Helical" evidence="1">
    <location>
        <begin position="128"/>
        <end position="147"/>
    </location>
</feature>
<dbReference type="AlphaFoldDB" id="A0A3B0UBF6"/>
<keyword evidence="1" id="KW-1133">Transmembrane helix</keyword>
<protein>
    <submittedName>
        <fullName evidence="2">Uncharacterized protein</fullName>
    </submittedName>
</protein>
<feature type="transmembrane region" description="Helical" evidence="1">
    <location>
        <begin position="12"/>
        <end position="35"/>
    </location>
</feature>
<accession>A0A3B0UBF6</accession>
<feature type="transmembrane region" description="Helical" evidence="1">
    <location>
        <begin position="103"/>
        <end position="122"/>
    </location>
</feature>
<keyword evidence="1" id="KW-0472">Membrane</keyword>
<sequence length="200" mass="22113">MKSAAKVISFIFHPALVTTLGFILLFNSSFFFSILPWEVKKFVLIVVFLTTGLLPVFTMAVMALNPRFSLSFEKSTDRVLPLVFSAIYYSLGYYLLDKLPAYSIFKILLLATTLVIILLLLTSYKWKVSNHLAGLGGLLGTVLALSFRMGVNPVFIISGIILLSGVVGTSQMILGKYNLPQIFGGFAIGFSILYLVVYFI</sequence>
<name>A0A3B0UBF6_9ZZZZ</name>
<gene>
    <name evidence="2" type="ORF">MNBD_BACTEROID01-2393</name>
</gene>
<feature type="transmembrane region" description="Helical" evidence="1">
    <location>
        <begin position="180"/>
        <end position="199"/>
    </location>
</feature>
<proteinExistence type="predicted"/>
<reference evidence="2" key="1">
    <citation type="submission" date="2018-06" db="EMBL/GenBank/DDBJ databases">
        <authorList>
            <person name="Zhirakovskaya E."/>
        </authorList>
    </citation>
    <scope>NUCLEOTIDE SEQUENCE</scope>
</reference>
<organism evidence="2">
    <name type="scientific">hydrothermal vent metagenome</name>
    <dbReference type="NCBI Taxonomy" id="652676"/>
    <lineage>
        <taxon>unclassified sequences</taxon>
        <taxon>metagenomes</taxon>
        <taxon>ecological metagenomes</taxon>
    </lineage>
</organism>
<dbReference type="EMBL" id="UOEP01000202">
    <property type="protein sequence ID" value="VAW23832.1"/>
    <property type="molecule type" value="Genomic_DNA"/>
</dbReference>
<evidence type="ECO:0000256" key="1">
    <source>
        <dbReference type="SAM" id="Phobius"/>
    </source>
</evidence>
<evidence type="ECO:0000313" key="2">
    <source>
        <dbReference type="EMBL" id="VAW23832.1"/>
    </source>
</evidence>
<keyword evidence="1" id="KW-0812">Transmembrane</keyword>
<feature type="transmembrane region" description="Helical" evidence="1">
    <location>
        <begin position="79"/>
        <end position="96"/>
    </location>
</feature>